<accession>A0A037ZJJ9</accession>
<comment type="caution">
    <text evidence="2">The sequence shown here is derived from an EMBL/GenBank/DDBJ whole genome shotgun (WGS) entry which is preliminary data.</text>
</comment>
<keyword evidence="1" id="KW-0732">Signal</keyword>
<feature type="signal peptide" evidence="1">
    <location>
        <begin position="1"/>
        <end position="30"/>
    </location>
</feature>
<dbReference type="Proteomes" id="UP000026249">
    <property type="component" value="Unassembled WGS sequence"/>
</dbReference>
<reference evidence="2 3" key="1">
    <citation type="submission" date="2014-03" db="EMBL/GenBank/DDBJ databases">
        <title>Draft Genome Sequence of Actibacterium mucosum KCTC 23349, a Marine Alphaproteobacterium with Complex Ionic Requirements Isolated from Mediterranean Seawater at Malvarrosa Beach, Valencia, Spain.</title>
        <authorList>
            <person name="Arahal D.R."/>
            <person name="Shao Z."/>
            <person name="Lai Q."/>
            <person name="Pujalte M.J."/>
        </authorList>
    </citation>
    <scope>NUCLEOTIDE SEQUENCE [LARGE SCALE GENOMIC DNA]</scope>
    <source>
        <strain evidence="2 3">KCTC 23349</strain>
    </source>
</reference>
<gene>
    <name evidence="2" type="ORF">ACMU_08435</name>
</gene>
<proteinExistence type="predicted"/>
<protein>
    <recommendedName>
        <fullName evidence="4">DUF1330 domain-containing protein</fullName>
    </recommendedName>
</protein>
<evidence type="ECO:0000256" key="1">
    <source>
        <dbReference type="SAM" id="SignalP"/>
    </source>
</evidence>
<evidence type="ECO:0008006" key="4">
    <source>
        <dbReference type="Google" id="ProtNLM"/>
    </source>
</evidence>
<dbReference type="EMBL" id="JFKE01000003">
    <property type="protein sequence ID" value="KAJ55794.1"/>
    <property type="molecule type" value="Genomic_DNA"/>
</dbReference>
<evidence type="ECO:0000313" key="2">
    <source>
        <dbReference type="EMBL" id="KAJ55794.1"/>
    </source>
</evidence>
<evidence type="ECO:0000313" key="3">
    <source>
        <dbReference type="Proteomes" id="UP000026249"/>
    </source>
</evidence>
<keyword evidence="3" id="KW-1185">Reference proteome</keyword>
<dbReference type="STRING" id="1454373.ACMU_08435"/>
<organism evidence="2 3">
    <name type="scientific">Actibacterium mucosum KCTC 23349</name>
    <dbReference type="NCBI Taxonomy" id="1454373"/>
    <lineage>
        <taxon>Bacteria</taxon>
        <taxon>Pseudomonadati</taxon>
        <taxon>Pseudomonadota</taxon>
        <taxon>Alphaproteobacteria</taxon>
        <taxon>Rhodobacterales</taxon>
        <taxon>Roseobacteraceae</taxon>
        <taxon>Actibacterium</taxon>
    </lineage>
</organism>
<sequence length="152" mass="16465">METKMKFTKFLANLAGAATLAITAATGALAGDTDSKAFMVLDILPLKEGATLEQAYAYFKGVEPIFAKYDFQRSDSALEVGAVVRGDVTANVVNLWVTDNPDAAFKGIFSDETYLAEWVPDRDAIFDLEKATIIVTQRGQTITTPNGKINHP</sequence>
<dbReference type="AlphaFoldDB" id="A0A037ZJJ9"/>
<feature type="chain" id="PRO_5001559558" description="DUF1330 domain-containing protein" evidence="1">
    <location>
        <begin position="31"/>
        <end position="152"/>
    </location>
</feature>
<name>A0A037ZJJ9_9RHOB</name>